<dbReference type="AlphaFoldDB" id="A0A8X7BX71"/>
<evidence type="ECO:0000313" key="2">
    <source>
        <dbReference type="Proteomes" id="UP000886998"/>
    </source>
</evidence>
<proteinExistence type="predicted"/>
<protein>
    <submittedName>
        <fullName evidence="1">Uncharacterized protein</fullName>
    </submittedName>
</protein>
<name>A0A8X7BX71_9ARAC</name>
<dbReference type="Proteomes" id="UP000886998">
    <property type="component" value="Unassembled WGS sequence"/>
</dbReference>
<evidence type="ECO:0000313" key="1">
    <source>
        <dbReference type="EMBL" id="GFY45947.1"/>
    </source>
</evidence>
<gene>
    <name evidence="1" type="ORF">TNIN_463331</name>
</gene>
<accession>A0A8X7BX71</accession>
<comment type="caution">
    <text evidence="1">The sequence shown here is derived from an EMBL/GenBank/DDBJ whole genome shotgun (WGS) entry which is preliminary data.</text>
</comment>
<keyword evidence="2" id="KW-1185">Reference proteome</keyword>
<dbReference type="EMBL" id="BMAV01005136">
    <property type="protein sequence ID" value="GFY45947.1"/>
    <property type="molecule type" value="Genomic_DNA"/>
</dbReference>
<reference evidence="1" key="1">
    <citation type="submission" date="2020-08" db="EMBL/GenBank/DDBJ databases">
        <title>Multicomponent nature underlies the extraordinary mechanical properties of spider dragline silk.</title>
        <authorList>
            <person name="Kono N."/>
            <person name="Nakamura H."/>
            <person name="Mori M."/>
            <person name="Yoshida Y."/>
            <person name="Ohtoshi R."/>
            <person name="Malay A.D."/>
            <person name="Moran D.A.P."/>
            <person name="Tomita M."/>
            <person name="Numata K."/>
            <person name="Arakawa K."/>
        </authorList>
    </citation>
    <scope>NUCLEOTIDE SEQUENCE</scope>
</reference>
<sequence>MVAFNFRVSNLRSEKNRSQAEVPLFFKRVAALKCDLIIQIEDTQKKPPSSFILAVTISLNLLLSKKTDFQRESLLNGNRIDRQATISITLNVSVKEVQSINASWF</sequence>
<organism evidence="1 2">
    <name type="scientific">Trichonephila inaurata madagascariensis</name>
    <dbReference type="NCBI Taxonomy" id="2747483"/>
    <lineage>
        <taxon>Eukaryota</taxon>
        <taxon>Metazoa</taxon>
        <taxon>Ecdysozoa</taxon>
        <taxon>Arthropoda</taxon>
        <taxon>Chelicerata</taxon>
        <taxon>Arachnida</taxon>
        <taxon>Araneae</taxon>
        <taxon>Araneomorphae</taxon>
        <taxon>Entelegynae</taxon>
        <taxon>Araneoidea</taxon>
        <taxon>Nephilidae</taxon>
        <taxon>Trichonephila</taxon>
        <taxon>Trichonephila inaurata</taxon>
    </lineage>
</organism>